<dbReference type="EMBL" id="WSES01000008">
    <property type="protein sequence ID" value="MVW63284.1"/>
    <property type="molecule type" value="Genomic_DNA"/>
</dbReference>
<organism evidence="1 2">
    <name type="scientific">Massilia cellulosiltytica</name>
    <dbReference type="NCBI Taxonomy" id="2683234"/>
    <lineage>
        <taxon>Bacteria</taxon>
        <taxon>Pseudomonadati</taxon>
        <taxon>Pseudomonadota</taxon>
        <taxon>Betaproteobacteria</taxon>
        <taxon>Burkholderiales</taxon>
        <taxon>Oxalobacteraceae</taxon>
        <taxon>Telluria group</taxon>
        <taxon>Massilia</taxon>
    </lineage>
</organism>
<evidence type="ECO:0000313" key="1">
    <source>
        <dbReference type="EMBL" id="MVW63284.1"/>
    </source>
</evidence>
<sequence>MTYRWIDDQGLLKKMLGERRSDRWTAENVQDALRARGVHAAARAMEYRRVRMETALRVLAVPGKRRRTFLL</sequence>
<proteinExistence type="predicted"/>
<dbReference type="Proteomes" id="UP000443353">
    <property type="component" value="Unassembled WGS sequence"/>
</dbReference>
<dbReference type="RefSeq" id="WP_056136651.1">
    <property type="nucleotide sequence ID" value="NZ_CP168562.1"/>
</dbReference>
<dbReference type="AlphaFoldDB" id="A0A7X3G5G9"/>
<evidence type="ECO:0000313" key="2">
    <source>
        <dbReference type="Proteomes" id="UP000443353"/>
    </source>
</evidence>
<comment type="caution">
    <text evidence="1">The sequence shown here is derived from an EMBL/GenBank/DDBJ whole genome shotgun (WGS) entry which is preliminary data.</text>
</comment>
<keyword evidence="2" id="KW-1185">Reference proteome</keyword>
<name>A0A7X3G5G9_9BURK</name>
<gene>
    <name evidence="1" type="ORF">GPY61_25505</name>
</gene>
<protein>
    <submittedName>
        <fullName evidence="1">Uncharacterized protein</fullName>
    </submittedName>
</protein>
<accession>A0A7X3G5G9</accession>
<reference evidence="1 2" key="1">
    <citation type="submission" date="2019-12" db="EMBL/GenBank/DDBJ databases">
        <authorList>
            <person name="Li C."/>
            <person name="Zhao J."/>
        </authorList>
    </citation>
    <scope>NUCLEOTIDE SEQUENCE [LARGE SCALE GENOMIC DNA]</scope>
    <source>
        <strain evidence="1 2">NEAU-DD11</strain>
    </source>
</reference>